<feature type="domain" description="HYR" evidence="3">
    <location>
        <begin position="1753"/>
        <end position="1836"/>
    </location>
</feature>
<feature type="signal peptide" evidence="2">
    <location>
        <begin position="1"/>
        <end position="20"/>
    </location>
</feature>
<reference evidence="4 5" key="1">
    <citation type="submission" date="2020-08" db="EMBL/GenBank/DDBJ databases">
        <title>Genomic Encyclopedia of Type Strains, Phase IV (KMG-IV): sequencing the most valuable type-strain genomes for metagenomic binning, comparative biology and taxonomic classification.</title>
        <authorList>
            <person name="Goeker M."/>
        </authorList>
    </citation>
    <scope>NUCLEOTIDE SEQUENCE [LARGE SCALE GENOMIC DNA]</scope>
    <source>
        <strain evidence="4 5">DSM 17976</strain>
    </source>
</reference>
<sequence>MKKSVLIFALWASLLGIAHAATFTVSNTNDSGAGSLRQAILSANADASATAATPHQINFTVANGSTITVISPFLVITNHISINGLGVANLTISGGGTSRIFWIQNGTITIQNLTLANGYAKGGDGNAGGMGAGGAIFMHEGKEGGTGSIQLRLINVNLSNNRAVGGNGTGSVDGGGGGMGGNGGAFPVDLGGSTFHYGGAGGVLGNGYAAGGSVTNGGDNIGGTNGGISIFGNGGNRGTGGGPGGFGGGGGGGTTGGAGGFGGGGGSGTGGGSGGFGGGGGRGNIGASGGFGGGGGRGNIGAGASGGFGGGNNGGGGMGAGGAIFVASGSLSLTDVNFTNNNATRGNNGAKGYGGAFFVFNKTDNGGNAAPGTTNEPVVNMCNVTFSGNTADDDNSTYTNNDNVYASNTSSLSPTGYISSNATTICAGGSIQLSFTSPSGTGPFAITVNGVTYNNVVSGSVFANLTESVHFTGTTHFNLTQIRDANNCVISGLAQTTTVDVNNVSAGSISGDQTICAAGDPSNFSSTTNGSGSGTISYRWEKSTTNCSSGFSTIADATASTYDPPAPLSQTTYYRRVTISTLNGVACEANSNCVTVVINNVSGGDVAGNQVACRGGDPTPLTSTNLGSGSGTITYRWLSSTVDCFSGLTPIMGATSADYDPPVGITRTTYFRRVTISTLNGVACEAIAPDCIVIVVLNPQGGTIAGDETICSGGDPVAFTSSVAGSSNAGTITYRWESSTTNCSSGFSSIMGATGETYDSPAGLSQTTYFRRVTIATFNGTASGTCEAASNCVTVTVANNTVSGGAVAGDQVACHGGDPITLTSTSLGSGSGTITYRWLSGTVDCVSGLTPIMGATSADYDPPVGITQTTFFRRTTISTLNGVACEAIAPNCIVIVVLNPQGGTIAGGGETLCSGGDPAAFTSSVAGSSNGGTITYRWESSTTNCSSGFSSIMGATEETYNPPAGISQTTYFRRVTITTFNGVANGTCEAVSNCVTVTVASVSAGGISGDQTICAAGDPDNFTSTTNGSGAGTISYRWEKSTTNCSSGFSTIADATASTYDPPAPLSQATYYRRVTISTLNGVACEAISNCVTVTVGDNQAPTITCPANISVSNDAGQCSAVVTYTAPVGSDNCSGATTTQTAGLASGAAFPVGITTNTFEVTAANGQKTSCSFTVTVTDTEAPKITCPANISVSNDAGQCSAVVTYTAPVGSDNCSGATTAQTAGLASGAAFPVGITTNTFEVTASNGQKTSCSFTVTVTDAEAPKITCPANISVSNDAGQCSAVVTYTAPVGSDNCSGATTAQTAGLASGAAFPVGTTTNTFEVTAANGQKTSCSFTVTVTDTEAPKITCPQNISVSNDAGQCSAVVTYTAPVGSDNCSGATTTQTAGLASGAAFPVGITTNTFEVTASNGQKTSCSFTVTVTDAEAPKITCPANISVSNDAGQCSAVVTYTAPVGSDNCSGATTAQTAGLASGVAFPVGITTNTFEVTAANGQKTSCSFTVTVTDAEAPKITCPANISVSNDAGQCSAVVTYTAPVGSDNCSGATTAQTGGLASGAAFPVGITTNTFEVTAANGQKTSCSFTVTVTDAEAPKITCPANISVSNDAGQCSAVVTYTAPVGSDNCSGATTAQTAGLASGVAFPVGITTNTFEVTAVNGQKTSCSFTVTVTDAEAPKITCPANISVSNDAGQCSAVVTYTAPVGSDNCSGATTAQTAGLASGAAFPVGITTNTFEVTAANGQKTSCSFTVTVTDAEAPKITCPANISVSNDAGQCSAVVTYTAPVGSDNCSGATTAQTAGLASGAAFPVGTTTNTFEVTAANGQKTSCSFTVTVTDAEAPKITCPANISVSNDAGQCSAVVTYTAPVGSDNCLGATTAQTAGLASGAAFPVGITTNTFEVTAANGQKTSCSFTVTVTDAEAPKITCPANISVSNDAGQCSAVVTYTAPVGSDNCSGATTAQTAGLASGAAFPVGITTNTFEVTAANGQKTSCSFTVTVTDTEAPKITCPANISVSNDAGQCSAVVTYTAPVGSDNCSGATTTQTAGLASGAAFPVGTTTNTFEVTASNGQKTSCSFTVTVTDAEAPKITCPANSVVYEGMLVTYVAPVGTDNCAGAVTTQTSGLGTGVLYPVGVTTNTFKVTAANGQTTECSFTVTVISKPTITLTTLQQTLNEGNAQTFCDTDANPVNSLQFTVSSGCVVGTPVWRSQVGSNAWSAWSPNAPVSQLSNNQPHRYQAACDANHSVTYTNPIELTINYRSTVPQNVSLLVDGVSVAVGETKEVCSLVNIPLSFTANCGANEVTIYSVDGGEYSAGVPVGLVDNQYHNYRVRCRQSGGTASCVESESGVMRLKLVVIPSAPTVSLSSTGSCNSGSSFSGQSSCGSLRTVWYNASTNVALSSLPASLPLETISYYARCQTENGCVSEKSNIVTFTVTPIHVAPTITVSQEIVCTGTTVKISANCPAGSQTFWNTGVTSSSFEVAFSNVTKQTYWAKCLFEGGCQSAESIRKDVYWNAFVVTLINIGESKSAIKTNDRSAWSSQFITRDGGPELEQSTQVNPTLYYVENANKQAPRYWTINVEACGLNTEGSLTFDMLATPEMGIIRSFNTHENNAPYFMYANREGWTELYAQNHPAYGFYQDNGAGGNSYDAGLPKGLYKLGIRYWDQKGWGSIYPSTRKPQGNVLAYQEYWFRIQSKDGVGVGAAREGATGSGQVAKGKWQWADNGKQITDNGAFANVMPNPVTNILRLQIQNSKGQVVQAALSDAAGREVLSRQFVPETNTHQEEFGVNALPTGMYFLKVSTANQQATLKVVKVE</sequence>
<proteinExistence type="predicted"/>
<feature type="domain" description="HYR" evidence="3">
    <location>
        <begin position="1343"/>
        <end position="1426"/>
    </location>
</feature>
<dbReference type="Proteomes" id="UP000541352">
    <property type="component" value="Unassembled WGS sequence"/>
</dbReference>
<dbReference type="RefSeq" id="WP_183973723.1">
    <property type="nucleotide sequence ID" value="NZ_JACIBY010000004.1"/>
</dbReference>
<feature type="domain" description="HYR" evidence="3">
    <location>
        <begin position="1179"/>
        <end position="1262"/>
    </location>
</feature>
<organism evidence="4 5">
    <name type="scientific">Runella defluvii</name>
    <dbReference type="NCBI Taxonomy" id="370973"/>
    <lineage>
        <taxon>Bacteria</taxon>
        <taxon>Pseudomonadati</taxon>
        <taxon>Bacteroidota</taxon>
        <taxon>Cytophagia</taxon>
        <taxon>Cytophagales</taxon>
        <taxon>Spirosomataceae</taxon>
        <taxon>Runella</taxon>
    </lineage>
</organism>
<dbReference type="PANTHER" id="PTHR24273">
    <property type="entry name" value="FI04643P-RELATED"/>
    <property type="match status" value="1"/>
</dbReference>
<evidence type="ECO:0000259" key="3">
    <source>
        <dbReference type="PROSITE" id="PS50825"/>
    </source>
</evidence>
<gene>
    <name evidence="4" type="ORF">FHS57_002367</name>
</gene>
<comment type="caution">
    <text evidence="4">The sequence shown here is derived from an EMBL/GenBank/DDBJ whole genome shotgun (WGS) entry which is preliminary data.</text>
</comment>
<feature type="domain" description="HYR" evidence="3">
    <location>
        <begin position="1919"/>
        <end position="1998"/>
    </location>
</feature>
<dbReference type="EMBL" id="JACIBY010000004">
    <property type="protein sequence ID" value="MBB3838362.1"/>
    <property type="molecule type" value="Genomic_DNA"/>
</dbReference>
<dbReference type="PANTHER" id="PTHR24273:SF32">
    <property type="entry name" value="HYALIN"/>
    <property type="match status" value="1"/>
</dbReference>
<dbReference type="Pfam" id="PF02494">
    <property type="entry name" value="HYR"/>
    <property type="match status" value="12"/>
</dbReference>
<dbReference type="InterPro" id="IPR003410">
    <property type="entry name" value="HYR_dom"/>
</dbReference>
<feature type="domain" description="HYR" evidence="3">
    <location>
        <begin position="1673"/>
        <end position="1752"/>
    </location>
</feature>
<keyword evidence="1" id="KW-0677">Repeat</keyword>
<accession>A0A7W5ZMC0</accession>
<protein>
    <recommendedName>
        <fullName evidence="3">HYR domain-containing protein</fullName>
    </recommendedName>
</protein>
<dbReference type="NCBIfam" id="TIGR04183">
    <property type="entry name" value="Por_Secre_tail"/>
    <property type="match status" value="1"/>
</dbReference>
<dbReference type="InterPro" id="IPR026444">
    <property type="entry name" value="Secre_tail"/>
</dbReference>
<evidence type="ECO:0000256" key="1">
    <source>
        <dbReference type="ARBA" id="ARBA00022737"/>
    </source>
</evidence>
<name>A0A7W5ZMC0_9BACT</name>
<feature type="domain" description="HYR" evidence="3">
    <location>
        <begin position="1999"/>
        <end position="2082"/>
    </location>
</feature>
<evidence type="ECO:0000313" key="4">
    <source>
        <dbReference type="EMBL" id="MBB3838362.1"/>
    </source>
</evidence>
<evidence type="ECO:0000256" key="2">
    <source>
        <dbReference type="SAM" id="SignalP"/>
    </source>
</evidence>
<keyword evidence="5" id="KW-1185">Reference proteome</keyword>
<feature type="domain" description="HYR" evidence="3">
    <location>
        <begin position="1427"/>
        <end position="1506"/>
    </location>
</feature>
<feature type="domain" description="HYR" evidence="3">
    <location>
        <begin position="1263"/>
        <end position="1342"/>
    </location>
</feature>
<feature type="domain" description="HYR" evidence="3">
    <location>
        <begin position="1837"/>
        <end position="1918"/>
    </location>
</feature>
<feature type="domain" description="HYR" evidence="3">
    <location>
        <begin position="1097"/>
        <end position="1178"/>
    </location>
</feature>
<feature type="chain" id="PRO_5031093659" description="HYR domain-containing protein" evidence="2">
    <location>
        <begin position="21"/>
        <end position="2814"/>
    </location>
</feature>
<dbReference type="PROSITE" id="PS50825">
    <property type="entry name" value="HYR"/>
    <property type="match status" value="12"/>
</dbReference>
<feature type="domain" description="HYR" evidence="3">
    <location>
        <begin position="1507"/>
        <end position="1590"/>
    </location>
</feature>
<evidence type="ECO:0000313" key="5">
    <source>
        <dbReference type="Proteomes" id="UP000541352"/>
    </source>
</evidence>
<feature type="domain" description="HYR" evidence="3">
    <location>
        <begin position="1591"/>
        <end position="1672"/>
    </location>
</feature>
<keyword evidence="2" id="KW-0732">Signal</keyword>
<dbReference type="Pfam" id="PF18962">
    <property type="entry name" value="Por_Secre_tail"/>
    <property type="match status" value="1"/>
</dbReference>